<evidence type="ECO:0000313" key="3">
    <source>
        <dbReference type="Proteomes" id="UP001283361"/>
    </source>
</evidence>
<name>A0AAE0ZM08_9GAST</name>
<dbReference type="AlphaFoldDB" id="A0AAE0ZM08"/>
<organism evidence="2 3">
    <name type="scientific">Elysia crispata</name>
    <name type="common">lettuce slug</name>
    <dbReference type="NCBI Taxonomy" id="231223"/>
    <lineage>
        <taxon>Eukaryota</taxon>
        <taxon>Metazoa</taxon>
        <taxon>Spiralia</taxon>
        <taxon>Lophotrochozoa</taxon>
        <taxon>Mollusca</taxon>
        <taxon>Gastropoda</taxon>
        <taxon>Heterobranchia</taxon>
        <taxon>Euthyneura</taxon>
        <taxon>Panpulmonata</taxon>
        <taxon>Sacoglossa</taxon>
        <taxon>Placobranchoidea</taxon>
        <taxon>Plakobranchidae</taxon>
        <taxon>Elysia</taxon>
    </lineage>
</organism>
<keyword evidence="3" id="KW-1185">Reference proteome</keyword>
<accession>A0AAE0ZM08</accession>
<sequence>MVCRKDTIYPWFVGKLSSINVIPPIPISPPPAHTSSNSSHNHARLCSHQQTEARPAGAGGEGRMMKAAAGIFCSDPSGAYPPPPAPLGLPFTK</sequence>
<evidence type="ECO:0000256" key="1">
    <source>
        <dbReference type="SAM" id="MobiDB-lite"/>
    </source>
</evidence>
<evidence type="ECO:0000313" key="2">
    <source>
        <dbReference type="EMBL" id="KAK3771708.1"/>
    </source>
</evidence>
<protein>
    <submittedName>
        <fullName evidence="2">Uncharacterized protein</fullName>
    </submittedName>
</protein>
<dbReference type="EMBL" id="JAWDGP010003691">
    <property type="protein sequence ID" value="KAK3771708.1"/>
    <property type="molecule type" value="Genomic_DNA"/>
</dbReference>
<comment type="caution">
    <text evidence="2">The sequence shown here is derived from an EMBL/GenBank/DDBJ whole genome shotgun (WGS) entry which is preliminary data.</text>
</comment>
<dbReference type="Proteomes" id="UP001283361">
    <property type="component" value="Unassembled WGS sequence"/>
</dbReference>
<reference evidence="2" key="1">
    <citation type="journal article" date="2023" name="G3 (Bethesda)">
        <title>A reference genome for the long-term kleptoplast-retaining sea slug Elysia crispata morphotype clarki.</title>
        <authorList>
            <person name="Eastman K.E."/>
            <person name="Pendleton A.L."/>
            <person name="Shaikh M.A."/>
            <person name="Suttiyut T."/>
            <person name="Ogas R."/>
            <person name="Tomko P."/>
            <person name="Gavelis G."/>
            <person name="Widhalm J.R."/>
            <person name="Wisecaver J.H."/>
        </authorList>
    </citation>
    <scope>NUCLEOTIDE SEQUENCE</scope>
    <source>
        <strain evidence="2">ECLA1</strain>
    </source>
</reference>
<proteinExistence type="predicted"/>
<gene>
    <name evidence="2" type="ORF">RRG08_035764</name>
</gene>
<feature type="region of interest" description="Disordered" evidence="1">
    <location>
        <begin position="29"/>
        <end position="61"/>
    </location>
</feature>